<protein>
    <submittedName>
        <fullName evidence="3">Uncharacterized protein</fullName>
    </submittedName>
</protein>
<dbReference type="Proteomes" id="UP001159405">
    <property type="component" value="Unassembled WGS sequence"/>
</dbReference>
<dbReference type="EMBL" id="CALNXK010000048">
    <property type="protein sequence ID" value="CAH3130642.1"/>
    <property type="molecule type" value="Genomic_DNA"/>
</dbReference>
<reference evidence="3 4" key="1">
    <citation type="submission" date="2022-05" db="EMBL/GenBank/DDBJ databases">
        <authorList>
            <consortium name="Genoscope - CEA"/>
            <person name="William W."/>
        </authorList>
    </citation>
    <scope>NUCLEOTIDE SEQUENCE [LARGE SCALE GENOMIC DNA]</scope>
</reference>
<feature type="chain" id="PRO_5046689169" evidence="2">
    <location>
        <begin position="23"/>
        <end position="93"/>
    </location>
</feature>
<gene>
    <name evidence="3" type="ORF">PLOB_00034760</name>
</gene>
<accession>A0ABN8P1X5</accession>
<comment type="caution">
    <text evidence="3">The sequence shown here is derived from an EMBL/GenBank/DDBJ whole genome shotgun (WGS) entry which is preliminary data.</text>
</comment>
<feature type="signal peptide" evidence="2">
    <location>
        <begin position="1"/>
        <end position="22"/>
    </location>
</feature>
<dbReference type="SUPFAM" id="SSF57535">
    <property type="entry name" value="Complement control module/SCR domain"/>
    <property type="match status" value="1"/>
</dbReference>
<sequence>MKRPYVFWTLFLFCWAVELTLGNHPKPPKPANGTLSCIDIIWDEICQVACEKGFVPEKPHAKSYIYNKFTGKWTTEPEGGEFPWAPCVKRKSD</sequence>
<evidence type="ECO:0000256" key="2">
    <source>
        <dbReference type="SAM" id="SignalP"/>
    </source>
</evidence>
<organism evidence="3 4">
    <name type="scientific">Porites lobata</name>
    <dbReference type="NCBI Taxonomy" id="104759"/>
    <lineage>
        <taxon>Eukaryota</taxon>
        <taxon>Metazoa</taxon>
        <taxon>Cnidaria</taxon>
        <taxon>Anthozoa</taxon>
        <taxon>Hexacorallia</taxon>
        <taxon>Scleractinia</taxon>
        <taxon>Fungiina</taxon>
        <taxon>Poritidae</taxon>
        <taxon>Porites</taxon>
    </lineage>
</organism>
<keyword evidence="2" id="KW-0732">Signal</keyword>
<name>A0ABN8P1X5_9CNID</name>
<keyword evidence="4" id="KW-1185">Reference proteome</keyword>
<dbReference type="InterPro" id="IPR035976">
    <property type="entry name" value="Sushi/SCR/CCP_sf"/>
</dbReference>
<evidence type="ECO:0000313" key="4">
    <source>
        <dbReference type="Proteomes" id="UP001159405"/>
    </source>
</evidence>
<keyword evidence="1" id="KW-1015">Disulfide bond</keyword>
<evidence type="ECO:0000256" key="1">
    <source>
        <dbReference type="ARBA" id="ARBA00023157"/>
    </source>
</evidence>
<proteinExistence type="predicted"/>
<evidence type="ECO:0000313" key="3">
    <source>
        <dbReference type="EMBL" id="CAH3130642.1"/>
    </source>
</evidence>